<keyword evidence="1" id="KW-0812">Transmembrane</keyword>
<evidence type="ECO:0000256" key="1">
    <source>
        <dbReference type="SAM" id="Phobius"/>
    </source>
</evidence>
<keyword evidence="4" id="KW-1185">Reference proteome</keyword>
<proteinExistence type="predicted"/>
<feature type="transmembrane region" description="Helical" evidence="1">
    <location>
        <begin position="230"/>
        <end position="255"/>
    </location>
</feature>
<dbReference type="InterPro" id="IPR009597">
    <property type="entry name" value="DUF1206"/>
</dbReference>
<feature type="transmembrane region" description="Helical" evidence="1">
    <location>
        <begin position="139"/>
        <end position="159"/>
    </location>
</feature>
<feature type="transmembrane region" description="Helical" evidence="1">
    <location>
        <begin position="193"/>
        <end position="210"/>
    </location>
</feature>
<gene>
    <name evidence="3" type="ORF">SADO_07902</name>
</gene>
<evidence type="ECO:0000313" key="3">
    <source>
        <dbReference type="EMBL" id="MES1929163.1"/>
    </source>
</evidence>
<feature type="transmembrane region" description="Helical" evidence="1">
    <location>
        <begin position="96"/>
        <end position="119"/>
    </location>
</feature>
<evidence type="ECO:0000259" key="2">
    <source>
        <dbReference type="Pfam" id="PF06724"/>
    </source>
</evidence>
<organism evidence="3 4">
    <name type="scientific">Salinisphaera dokdonensis CL-ES53</name>
    <dbReference type="NCBI Taxonomy" id="1304272"/>
    <lineage>
        <taxon>Bacteria</taxon>
        <taxon>Pseudomonadati</taxon>
        <taxon>Pseudomonadota</taxon>
        <taxon>Gammaproteobacteria</taxon>
        <taxon>Salinisphaerales</taxon>
        <taxon>Salinisphaeraceae</taxon>
        <taxon>Salinisphaera</taxon>
    </lineage>
</organism>
<protein>
    <recommendedName>
        <fullName evidence="2">DUF1206 domain-containing protein</fullName>
    </recommendedName>
</protein>
<accession>A0ABV2AZW2</accession>
<dbReference type="Proteomes" id="UP001460888">
    <property type="component" value="Unassembled WGS sequence"/>
</dbReference>
<comment type="caution">
    <text evidence="3">The sequence shown here is derived from an EMBL/GenBank/DDBJ whole genome shotgun (WGS) entry which is preliminary data.</text>
</comment>
<evidence type="ECO:0000313" key="4">
    <source>
        <dbReference type="Proteomes" id="UP001460888"/>
    </source>
</evidence>
<dbReference type="Pfam" id="PF06724">
    <property type="entry name" value="DUF1206"/>
    <property type="match status" value="3"/>
</dbReference>
<feature type="domain" description="DUF1206" evidence="2">
    <location>
        <begin position="187"/>
        <end position="256"/>
    </location>
</feature>
<sequence length="263" mass="28262">MSYTRMTVRWVARVGYGARGLVYLTVGALALNAAMEFEEARDVRGAMQEVSTHAGGQIALFGLAVGLLAYSLWRAVQTTLDVDEHGWSLRGLSVRIGLLVSAIMHASLAFGCAEIAMRLSDSGSKPIQSAVARTLEWPYGRWIVVIGGLIVAGAGIAHIHKAVTGGFRRWFEAPPLAMKLIDPISRIGLTSRGLLFIGIAAFVAYSALTLDPSDARGIEGVMLWVQERDYGRVLLGVLGIGVMAFGLYSVLEAFVRRVGLGRS</sequence>
<reference evidence="3 4" key="1">
    <citation type="submission" date="2013-03" db="EMBL/GenBank/DDBJ databases">
        <title>Salinisphaera dokdonensis CL-ES53 Genome Sequencing.</title>
        <authorList>
            <person name="Li C."/>
            <person name="Lai Q."/>
            <person name="Shao Z."/>
        </authorList>
    </citation>
    <scope>NUCLEOTIDE SEQUENCE [LARGE SCALE GENOMIC DNA]</scope>
    <source>
        <strain evidence="3 4">CL-ES53</strain>
    </source>
</reference>
<feature type="domain" description="DUF1206" evidence="2">
    <location>
        <begin position="96"/>
        <end position="165"/>
    </location>
</feature>
<feature type="transmembrane region" description="Helical" evidence="1">
    <location>
        <begin position="20"/>
        <end position="37"/>
    </location>
</feature>
<dbReference type="RefSeq" id="WP_353110656.1">
    <property type="nucleotide sequence ID" value="NZ_APND01000002.1"/>
</dbReference>
<name>A0ABV2AZW2_9GAMM</name>
<keyword evidence="1" id="KW-0472">Membrane</keyword>
<keyword evidence="1" id="KW-1133">Transmembrane helix</keyword>
<dbReference type="EMBL" id="APND01000002">
    <property type="protein sequence ID" value="MES1929163.1"/>
    <property type="molecule type" value="Genomic_DNA"/>
</dbReference>
<feature type="transmembrane region" description="Helical" evidence="1">
    <location>
        <begin position="57"/>
        <end position="76"/>
    </location>
</feature>
<feature type="domain" description="DUF1206" evidence="2">
    <location>
        <begin position="14"/>
        <end position="78"/>
    </location>
</feature>